<dbReference type="GO" id="GO:0009288">
    <property type="term" value="C:bacterial-type flagellum"/>
    <property type="evidence" value="ECO:0007669"/>
    <property type="project" value="UniProtKB-SubCell"/>
</dbReference>
<keyword evidence="7" id="KW-1185">Reference proteome</keyword>
<feature type="domain" description="Flagellin N-terminal" evidence="4">
    <location>
        <begin position="9"/>
        <end position="108"/>
    </location>
</feature>
<comment type="subcellular location">
    <subcellularLocation>
        <location evidence="3">Secreted</location>
    </subcellularLocation>
    <subcellularLocation>
        <location evidence="3">Bacterial flagellum</location>
    </subcellularLocation>
</comment>
<dbReference type="Pfam" id="PF00700">
    <property type="entry name" value="Flagellin_C"/>
    <property type="match status" value="1"/>
</dbReference>
<dbReference type="STRING" id="693986.MOC_3387"/>
<keyword evidence="2 3" id="KW-0975">Bacterial flagellum</keyword>
<keyword evidence="6" id="KW-0282">Flagellum</keyword>
<dbReference type="GO" id="GO:0005576">
    <property type="term" value="C:extracellular region"/>
    <property type="evidence" value="ECO:0007669"/>
    <property type="project" value="UniProtKB-SubCell"/>
</dbReference>
<evidence type="ECO:0000259" key="4">
    <source>
        <dbReference type="Pfam" id="PF00669"/>
    </source>
</evidence>
<proteinExistence type="inferred from homology"/>
<keyword evidence="3" id="KW-0964">Secreted</keyword>
<dbReference type="EMBL" id="CP003811">
    <property type="protein sequence ID" value="AIQ91142.1"/>
    <property type="molecule type" value="Genomic_DNA"/>
</dbReference>
<dbReference type="Proteomes" id="UP000029492">
    <property type="component" value="Chromosome"/>
</dbReference>
<keyword evidence="6" id="KW-0969">Cilium</keyword>
<evidence type="ECO:0000313" key="6">
    <source>
        <dbReference type="EMBL" id="AIQ91142.1"/>
    </source>
</evidence>
<dbReference type="InterPro" id="IPR001492">
    <property type="entry name" value="Flagellin"/>
</dbReference>
<evidence type="ECO:0000313" key="7">
    <source>
        <dbReference type="Proteomes" id="UP000029492"/>
    </source>
</evidence>
<dbReference type="PANTHER" id="PTHR42792:SF2">
    <property type="entry name" value="FLAGELLIN"/>
    <property type="match status" value="1"/>
</dbReference>
<accession>A0A089NUS0</accession>
<evidence type="ECO:0000256" key="1">
    <source>
        <dbReference type="ARBA" id="ARBA00005709"/>
    </source>
</evidence>
<evidence type="ECO:0000259" key="5">
    <source>
        <dbReference type="Pfam" id="PF00700"/>
    </source>
</evidence>
<comment type="similarity">
    <text evidence="1 3">Belongs to the bacterial flagellin family.</text>
</comment>
<dbReference type="HOGENOM" id="CLU_013955_0_0_5"/>
<dbReference type="SUPFAM" id="SSF64518">
    <property type="entry name" value="Phase 1 flagellin"/>
    <property type="match status" value="2"/>
</dbReference>
<dbReference type="InterPro" id="IPR001029">
    <property type="entry name" value="Flagellin_N"/>
</dbReference>
<dbReference type="RefSeq" id="WP_043346491.1">
    <property type="nucleotide sequence ID" value="NZ_CP003811.1"/>
</dbReference>
<keyword evidence="6" id="KW-0966">Cell projection</keyword>
<dbReference type="eggNOG" id="COG1344">
    <property type="taxonomic scope" value="Bacteria"/>
</dbReference>
<reference evidence="6 7" key="1">
    <citation type="journal article" date="2014" name="PLoS ONE">
        <title>Genome Information of Methylobacterium oryzae, a Plant-Probiotic Methylotroph in the Phyllosphere.</title>
        <authorList>
            <person name="Kwak M.J."/>
            <person name="Jeong H."/>
            <person name="Madhaiyan M."/>
            <person name="Lee Y."/>
            <person name="Sa T.M."/>
            <person name="Oh T.K."/>
            <person name="Kim J.F."/>
        </authorList>
    </citation>
    <scope>NUCLEOTIDE SEQUENCE [LARGE SCALE GENOMIC DNA]</scope>
    <source>
        <strain evidence="6 7">CBMB20</strain>
    </source>
</reference>
<dbReference type="GO" id="GO:0005198">
    <property type="term" value="F:structural molecule activity"/>
    <property type="evidence" value="ECO:0007669"/>
    <property type="project" value="UniProtKB-UniRule"/>
</dbReference>
<sequence length="405" mass="40821">MSSITLSAATRQNLLSLQDTAQLMATTQNRLATGKTVNSALDNPTNFFTSQSLDARSSNLNTLLDGISNGVQTIQAANQGITSIQKLVDQAKSIANQALSTQLSTTGTAANAYSASTASQTVLLTINGTSVSATIAASSSISATVAALNAAVSSASTSSSGSFGAGAIFSADSTGTKIVLNAQADVEFQNSGSQTALGFTGSSTTASTYGTAATTVVSSDLSISGVSQRASLASQYNNLLNQITQLAGDASYNGVNLIAGKGNDMNIKFNDTGSSNLNVASVDATSSGLGLSSITNSNSTSSQNGLGNFLLNSDVNKTLSTLTSAGNTLNSAASALGSNLSVVQNRQDFSKQLINVLQTGSANLTNADLNQEAANSQALSTRQSMGISALSLANSAQQGVLQLLR</sequence>
<dbReference type="InterPro" id="IPR046358">
    <property type="entry name" value="Flagellin_C"/>
</dbReference>
<dbReference type="PANTHER" id="PTHR42792">
    <property type="entry name" value="FLAGELLIN"/>
    <property type="match status" value="1"/>
</dbReference>
<name>A0A089NUS0_9HYPH</name>
<dbReference type="Pfam" id="PF00669">
    <property type="entry name" value="Flagellin_N"/>
    <property type="match status" value="1"/>
</dbReference>
<feature type="domain" description="Flagellin C-terminal" evidence="5">
    <location>
        <begin position="321"/>
        <end position="404"/>
    </location>
</feature>
<evidence type="ECO:0000256" key="2">
    <source>
        <dbReference type="ARBA" id="ARBA00023143"/>
    </source>
</evidence>
<gene>
    <name evidence="6" type="ORF">MOC_3387</name>
</gene>
<organism evidence="6 7">
    <name type="scientific">Methylobacterium oryzae CBMB20</name>
    <dbReference type="NCBI Taxonomy" id="693986"/>
    <lineage>
        <taxon>Bacteria</taxon>
        <taxon>Pseudomonadati</taxon>
        <taxon>Pseudomonadota</taxon>
        <taxon>Alphaproteobacteria</taxon>
        <taxon>Hyphomicrobiales</taxon>
        <taxon>Methylobacteriaceae</taxon>
        <taxon>Methylobacterium</taxon>
    </lineage>
</organism>
<comment type="function">
    <text evidence="3">Flagellin is the subunit protein which polymerizes to form the filaments of bacterial flagella.</text>
</comment>
<dbReference type="GeneID" id="96603203"/>
<protein>
    <recommendedName>
        <fullName evidence="3">Flagellin</fullName>
    </recommendedName>
</protein>
<dbReference type="AlphaFoldDB" id="A0A089NUS0"/>
<dbReference type="KEGG" id="mor:MOC_3387"/>
<dbReference type="Gene3D" id="1.20.1330.10">
    <property type="entry name" value="f41 fragment of flagellin, N-terminal domain"/>
    <property type="match status" value="1"/>
</dbReference>
<evidence type="ECO:0000256" key="3">
    <source>
        <dbReference type="RuleBase" id="RU362073"/>
    </source>
</evidence>